<dbReference type="InterPro" id="IPR021136">
    <property type="entry name" value="Flagellar_hook_control-like_C"/>
</dbReference>
<dbReference type="Proteomes" id="UP000267798">
    <property type="component" value="Unassembled WGS sequence"/>
</dbReference>
<name>A0A3A6PHY3_9BACL</name>
<protein>
    <submittedName>
        <fullName evidence="6">Flagellar hook-length control protein FliK</fullName>
    </submittedName>
</protein>
<dbReference type="GO" id="GO:0044780">
    <property type="term" value="P:bacterial-type flagellum assembly"/>
    <property type="evidence" value="ECO:0007669"/>
    <property type="project" value="InterPro"/>
</dbReference>
<proteinExistence type="inferred from homology"/>
<keyword evidence="6" id="KW-0282">Flagellum</keyword>
<keyword evidence="7" id="KW-1185">Reference proteome</keyword>
<accession>A0A3A6PHY3</accession>
<dbReference type="Pfam" id="PF02120">
    <property type="entry name" value="Flg_hook"/>
    <property type="match status" value="1"/>
</dbReference>
<dbReference type="PRINTS" id="PR01007">
    <property type="entry name" value="FLGHOOKFLIK"/>
</dbReference>
<organism evidence="6 7">
    <name type="scientific">Paenibacillus pinisoli</name>
    <dbReference type="NCBI Taxonomy" id="1276110"/>
    <lineage>
        <taxon>Bacteria</taxon>
        <taxon>Bacillati</taxon>
        <taxon>Bacillota</taxon>
        <taxon>Bacilli</taxon>
        <taxon>Bacillales</taxon>
        <taxon>Paenibacillaceae</taxon>
        <taxon>Paenibacillus</taxon>
    </lineage>
</organism>
<gene>
    <name evidence="6" type="ORF">D3P09_01895</name>
</gene>
<dbReference type="GO" id="GO:0009424">
    <property type="term" value="C:bacterial-type flagellum hook"/>
    <property type="evidence" value="ECO:0007669"/>
    <property type="project" value="InterPro"/>
</dbReference>
<keyword evidence="6" id="KW-0966">Cell projection</keyword>
<comment type="caution">
    <text evidence="6">The sequence shown here is derived from an EMBL/GenBank/DDBJ whole genome shotgun (WGS) entry which is preliminary data.</text>
</comment>
<feature type="region of interest" description="Disordered" evidence="4">
    <location>
        <begin position="401"/>
        <end position="429"/>
    </location>
</feature>
<reference evidence="6 7" key="1">
    <citation type="submission" date="2018-09" db="EMBL/GenBank/DDBJ databases">
        <title>Paenibacillus aracenensis nov. sp. isolated from a cave in southern Spain.</title>
        <authorList>
            <person name="Jurado V."/>
            <person name="Gutierrez-Patricio S."/>
            <person name="Gonzalez-Pimentel J.L."/>
            <person name="Miller A.Z."/>
            <person name="Laiz L."/>
            <person name="Saiz-Jimenez C."/>
        </authorList>
    </citation>
    <scope>NUCLEOTIDE SEQUENCE [LARGE SCALE GENOMIC DNA]</scope>
    <source>
        <strain evidence="6 7">JCM 19203</strain>
    </source>
</reference>
<keyword evidence="3" id="KW-1005">Bacterial flagellum biogenesis</keyword>
<comment type="function">
    <text evidence="1">Controls the length of the flagellar hook.</text>
</comment>
<evidence type="ECO:0000256" key="4">
    <source>
        <dbReference type="SAM" id="MobiDB-lite"/>
    </source>
</evidence>
<feature type="domain" description="Flagellar hook-length control protein-like C-terminal" evidence="5">
    <location>
        <begin position="325"/>
        <end position="397"/>
    </location>
</feature>
<dbReference type="RefSeq" id="WP_120106700.1">
    <property type="nucleotide sequence ID" value="NZ_QXQB01000001.1"/>
</dbReference>
<evidence type="ECO:0000313" key="6">
    <source>
        <dbReference type="EMBL" id="RJX40797.1"/>
    </source>
</evidence>
<evidence type="ECO:0000256" key="1">
    <source>
        <dbReference type="ARBA" id="ARBA00003944"/>
    </source>
</evidence>
<evidence type="ECO:0000313" key="7">
    <source>
        <dbReference type="Proteomes" id="UP000267798"/>
    </source>
</evidence>
<dbReference type="AlphaFoldDB" id="A0A3A6PHY3"/>
<sequence length="457" mass="47683">MEMIIPGMAVSGQATAITGTATAKTGTGAGAEGSFKQALVQQIVSDSTPAGNSAQQSGLLGIITSQNTVLSLNAGETEVSTEDLMAMIDGLMDKLDAAAENEADSGNLLDQLQSMLYALQALLALLGIPAPRTGAWTEEQSGGFGQNAQALEQTKASMQVGLIQLQALLQQGSLKQVQGQEPHALIANQLQALTAALATDESKPSGGTVKTDESSLPSWLVAQTASAKDASALLQRLSQQTVHPSALQAVMSALGEGQALQTQTESQSFVPANEAAVQLPLVGPHNVRDFAPLLARSSAPTAFVLADSFAETMDGLIVQKFNIRAVDGISEAKLKLFPEQLGQVDVRISMQNGVLTAMFQTDSAKAKDMLENQMAQLRASLTAQGLNVEKLEVTQSPASMELTHQHGGQGQQGKQASDNRGGFGDDENVTDNAFESELVEQAAIQGLGYGRAINETA</sequence>
<dbReference type="EMBL" id="QXQB01000001">
    <property type="protein sequence ID" value="RJX40797.1"/>
    <property type="molecule type" value="Genomic_DNA"/>
</dbReference>
<evidence type="ECO:0000256" key="3">
    <source>
        <dbReference type="ARBA" id="ARBA00022795"/>
    </source>
</evidence>
<dbReference type="CDD" id="cd17470">
    <property type="entry name" value="T3SS_Flik_C"/>
    <property type="match status" value="1"/>
</dbReference>
<comment type="similarity">
    <text evidence="2">Belongs to the FliK family.</text>
</comment>
<keyword evidence="6" id="KW-0969">Cilium</keyword>
<evidence type="ECO:0000256" key="2">
    <source>
        <dbReference type="ARBA" id="ARBA00009149"/>
    </source>
</evidence>
<dbReference type="InterPro" id="IPR038610">
    <property type="entry name" value="FliK-like_C_sf"/>
</dbReference>
<dbReference type="Gene3D" id="3.30.750.140">
    <property type="match status" value="1"/>
</dbReference>
<dbReference type="InterPro" id="IPR001635">
    <property type="entry name" value="Flag_hook_Flik"/>
</dbReference>
<evidence type="ECO:0000259" key="5">
    <source>
        <dbReference type="Pfam" id="PF02120"/>
    </source>
</evidence>
<dbReference type="OrthoDB" id="2380967at2"/>